<feature type="region of interest" description="Disordered" evidence="1">
    <location>
        <begin position="1"/>
        <end position="20"/>
    </location>
</feature>
<evidence type="ECO:0000256" key="1">
    <source>
        <dbReference type="SAM" id="MobiDB-lite"/>
    </source>
</evidence>
<comment type="caution">
    <text evidence="2">The sequence shown here is derived from an EMBL/GenBank/DDBJ whole genome shotgun (WGS) entry which is preliminary data.</text>
</comment>
<dbReference type="Proteomes" id="UP001596161">
    <property type="component" value="Unassembled WGS sequence"/>
</dbReference>
<proteinExistence type="predicted"/>
<sequence length="54" mass="6144">MTKNLKGFKENARVSGLKSQNPKIKTPGFWPSKVKRCAELNRLSKVLLFAEVRV</sequence>
<evidence type="ECO:0000313" key="3">
    <source>
        <dbReference type="Proteomes" id="UP001596161"/>
    </source>
</evidence>
<reference evidence="3" key="1">
    <citation type="journal article" date="2019" name="Int. J. Syst. Evol. Microbiol.">
        <title>The Global Catalogue of Microorganisms (GCM) 10K type strain sequencing project: providing services to taxonomists for standard genome sequencing and annotation.</title>
        <authorList>
            <consortium name="The Broad Institute Genomics Platform"/>
            <consortium name="The Broad Institute Genome Sequencing Center for Infectious Disease"/>
            <person name="Wu L."/>
            <person name="Ma J."/>
        </authorList>
    </citation>
    <scope>NUCLEOTIDE SEQUENCE [LARGE SCALE GENOMIC DNA]</scope>
    <source>
        <strain evidence="3">KACC 12602</strain>
    </source>
</reference>
<dbReference type="EMBL" id="JBHSKT010000001">
    <property type="protein sequence ID" value="MFC5269252.1"/>
    <property type="molecule type" value="Genomic_DNA"/>
</dbReference>
<protein>
    <submittedName>
        <fullName evidence="2">Uncharacterized protein</fullName>
    </submittedName>
</protein>
<accession>A0ABW0E4J4</accession>
<evidence type="ECO:0000313" key="2">
    <source>
        <dbReference type="EMBL" id="MFC5269252.1"/>
    </source>
</evidence>
<name>A0ABW0E4J4_9BACT</name>
<dbReference type="RefSeq" id="WP_378015633.1">
    <property type="nucleotide sequence ID" value="NZ_JBHSKT010000001.1"/>
</dbReference>
<keyword evidence="3" id="KW-1185">Reference proteome</keyword>
<organism evidence="2 3">
    <name type="scientific">Adhaeribacter terreus</name>
    <dbReference type="NCBI Taxonomy" id="529703"/>
    <lineage>
        <taxon>Bacteria</taxon>
        <taxon>Pseudomonadati</taxon>
        <taxon>Bacteroidota</taxon>
        <taxon>Cytophagia</taxon>
        <taxon>Cytophagales</taxon>
        <taxon>Hymenobacteraceae</taxon>
        <taxon>Adhaeribacter</taxon>
    </lineage>
</organism>
<gene>
    <name evidence="2" type="ORF">ACFPIB_01435</name>
</gene>